<accession>A0A1M4UQH9</accession>
<dbReference type="Proteomes" id="UP000184245">
    <property type="component" value="Unassembled WGS sequence"/>
</dbReference>
<dbReference type="InterPro" id="IPR039369">
    <property type="entry name" value="LacA-like"/>
</dbReference>
<dbReference type="RefSeq" id="WP_207650905.1">
    <property type="nucleotide sequence ID" value="NZ_FQVI01000003.1"/>
</dbReference>
<dbReference type="SUPFAM" id="SSF51161">
    <property type="entry name" value="Trimeric LpxA-like enzymes"/>
    <property type="match status" value="1"/>
</dbReference>
<keyword evidence="8" id="KW-1185">Reference proteome</keyword>
<dbReference type="PANTHER" id="PTHR43017:SF1">
    <property type="entry name" value="ACETYLTRANSFERASE YJL218W-RELATED"/>
    <property type="match status" value="1"/>
</dbReference>
<dbReference type="Pfam" id="PF12464">
    <property type="entry name" value="Mac"/>
    <property type="match status" value="1"/>
</dbReference>
<dbReference type="PANTHER" id="PTHR43017">
    <property type="entry name" value="GALACTOSIDE O-ACETYLTRANSFERASE"/>
    <property type="match status" value="1"/>
</dbReference>
<gene>
    <name evidence="7" type="ORF">SAMN02745158_00928</name>
</gene>
<organism evidence="7 8">
    <name type="scientific">Lactonifactor longoviformis DSM 17459</name>
    <dbReference type="NCBI Taxonomy" id="1122155"/>
    <lineage>
        <taxon>Bacteria</taxon>
        <taxon>Bacillati</taxon>
        <taxon>Bacillota</taxon>
        <taxon>Clostridia</taxon>
        <taxon>Eubacteriales</taxon>
        <taxon>Clostridiaceae</taxon>
        <taxon>Lactonifactor</taxon>
    </lineage>
</organism>
<evidence type="ECO:0000256" key="2">
    <source>
        <dbReference type="ARBA" id="ARBA00022679"/>
    </source>
</evidence>
<evidence type="ECO:0000313" key="8">
    <source>
        <dbReference type="Proteomes" id="UP000184245"/>
    </source>
</evidence>
<evidence type="ECO:0000259" key="6">
    <source>
        <dbReference type="SMART" id="SM01266"/>
    </source>
</evidence>
<evidence type="ECO:0000256" key="3">
    <source>
        <dbReference type="ARBA" id="ARBA00022737"/>
    </source>
</evidence>
<dbReference type="GO" id="GO:0008870">
    <property type="term" value="F:galactoside O-acetyltransferase activity"/>
    <property type="evidence" value="ECO:0007669"/>
    <property type="project" value="TreeGrafter"/>
</dbReference>
<feature type="domain" description="Maltose/galactoside acetyltransferase" evidence="6">
    <location>
        <begin position="4"/>
        <end position="58"/>
    </location>
</feature>
<keyword evidence="2 5" id="KW-0808">Transferase</keyword>
<keyword evidence="3" id="KW-0677">Repeat</keyword>
<comment type="similarity">
    <text evidence="1 5">Belongs to the transferase hexapeptide repeat family.</text>
</comment>
<dbReference type="InterPro" id="IPR024688">
    <property type="entry name" value="Mac_dom"/>
</dbReference>
<dbReference type="SMART" id="SM01266">
    <property type="entry name" value="Mac"/>
    <property type="match status" value="1"/>
</dbReference>
<sequence length="131" mass="14777">MNDWEKLQNGLLYNDVAPELFARRVTAKQLFRSYNGTDDSQAAYRRELMEKMFHEVGDEVLIEPMFQCEFGVNITIGSHVYINFGCTILDCAEVTIGNHVLIGPNAGIYAVNHCLDPEKGQTEGAFPSRFI</sequence>
<name>A0A1M4UQH9_9CLOT</name>
<dbReference type="EC" id="2.3.1.-" evidence="5"/>
<dbReference type="AlphaFoldDB" id="A0A1M4UQH9"/>
<dbReference type="Gene3D" id="2.160.10.10">
    <property type="entry name" value="Hexapeptide repeat proteins"/>
    <property type="match status" value="1"/>
</dbReference>
<dbReference type="InterPro" id="IPR011004">
    <property type="entry name" value="Trimer_LpxA-like_sf"/>
</dbReference>
<reference evidence="7 8" key="1">
    <citation type="submission" date="2016-11" db="EMBL/GenBank/DDBJ databases">
        <authorList>
            <person name="Jaros S."/>
            <person name="Januszkiewicz K."/>
            <person name="Wedrychowicz H."/>
        </authorList>
    </citation>
    <scope>NUCLEOTIDE SEQUENCE [LARGE SCALE GENOMIC DNA]</scope>
    <source>
        <strain evidence="7 8">DSM 17459</strain>
    </source>
</reference>
<evidence type="ECO:0000313" key="7">
    <source>
        <dbReference type="EMBL" id="SHE58850.1"/>
    </source>
</evidence>
<dbReference type="STRING" id="1122155.SAMN02745158_00928"/>
<keyword evidence="4 5" id="KW-0012">Acyltransferase</keyword>
<proteinExistence type="inferred from homology"/>
<dbReference type="EMBL" id="FQVI01000003">
    <property type="protein sequence ID" value="SHE58850.1"/>
    <property type="molecule type" value="Genomic_DNA"/>
</dbReference>
<evidence type="ECO:0000256" key="5">
    <source>
        <dbReference type="RuleBase" id="RU367021"/>
    </source>
</evidence>
<protein>
    <recommendedName>
        <fullName evidence="5">Acetyltransferase</fullName>
        <ecNumber evidence="5">2.3.1.-</ecNumber>
    </recommendedName>
</protein>
<evidence type="ECO:0000256" key="4">
    <source>
        <dbReference type="ARBA" id="ARBA00023315"/>
    </source>
</evidence>
<evidence type="ECO:0000256" key="1">
    <source>
        <dbReference type="ARBA" id="ARBA00007274"/>
    </source>
</evidence>